<keyword evidence="4" id="KW-0808">Transferase</keyword>
<dbReference type="PANTHER" id="PTHR43369:SF2">
    <property type="entry name" value="PHOSPHORIBOSYLGLYCINAMIDE FORMYLTRANSFERASE"/>
    <property type="match status" value="1"/>
</dbReference>
<comment type="similarity">
    <text evidence="6">Belongs to the GART family.</text>
</comment>
<evidence type="ECO:0000256" key="8">
    <source>
        <dbReference type="ARBA" id="ARBA00041682"/>
    </source>
</evidence>
<dbReference type="STRING" id="698492.A0A0E9NLT3"/>
<evidence type="ECO:0000256" key="1">
    <source>
        <dbReference type="ARBA" id="ARBA00005054"/>
    </source>
</evidence>
<evidence type="ECO:0000256" key="7">
    <source>
        <dbReference type="ARBA" id="ARBA00041324"/>
    </source>
</evidence>
<evidence type="ECO:0000256" key="6">
    <source>
        <dbReference type="ARBA" id="ARBA00038440"/>
    </source>
</evidence>
<comment type="catalytic activity">
    <reaction evidence="9">
        <text>N(1)-(5-phospho-beta-D-ribosyl)glycinamide + (6R)-10-formyltetrahydrofolate = N(2)-formyl-N(1)-(5-phospho-beta-D-ribosyl)glycinamide + (6S)-5,6,7,8-tetrahydrofolate + H(+)</text>
        <dbReference type="Rhea" id="RHEA:15053"/>
        <dbReference type="ChEBI" id="CHEBI:15378"/>
        <dbReference type="ChEBI" id="CHEBI:57453"/>
        <dbReference type="ChEBI" id="CHEBI:143788"/>
        <dbReference type="ChEBI" id="CHEBI:147286"/>
        <dbReference type="ChEBI" id="CHEBI:195366"/>
        <dbReference type="EC" id="2.1.2.2"/>
    </reaction>
</comment>
<dbReference type="SUPFAM" id="SSF53328">
    <property type="entry name" value="Formyltransferase"/>
    <property type="match status" value="1"/>
</dbReference>
<dbReference type="CDD" id="cd08645">
    <property type="entry name" value="FMT_core_GART"/>
    <property type="match status" value="1"/>
</dbReference>
<keyword evidence="5" id="KW-0658">Purine biosynthesis</keyword>
<proteinExistence type="inferred from homology"/>
<dbReference type="FunFam" id="3.40.50.170:FF:000009">
    <property type="entry name" value="Phosphoribosylglycinamide formyltransferase (Eurofung)"/>
    <property type="match status" value="1"/>
</dbReference>
<name>A0A0E9NLT3_SAICN</name>
<evidence type="ECO:0000256" key="4">
    <source>
        <dbReference type="ARBA" id="ARBA00022679"/>
    </source>
</evidence>
<dbReference type="GO" id="GO:0006189">
    <property type="term" value="P:'de novo' IMP biosynthetic process"/>
    <property type="evidence" value="ECO:0007669"/>
    <property type="project" value="UniProtKB-UniPathway"/>
</dbReference>
<dbReference type="UniPathway" id="UPA00074">
    <property type="reaction ID" value="UER00126"/>
</dbReference>
<dbReference type="Pfam" id="PF00551">
    <property type="entry name" value="Formyl_trans_N"/>
    <property type="match status" value="1"/>
</dbReference>
<sequence>MSLPSIVVLISGSGSNLQALVDNQGSDYKISHVISNKKAAYGLERAAKASIPTSIHNIVPYKKRHPDDVSAARADFDKELAQKIKELKPDLVVCAGWMHILSSECLRPLREAGIPLINLHPALPGAFDGAHAIDRAYDAFQKGEITKTGCMIHWVIEEVDRGEPLLIKEIEMKKEESLDDLEARIHSVEHVAIVEGTKMALAHRA</sequence>
<organism evidence="11 12">
    <name type="scientific">Saitoella complicata (strain BCRC 22490 / CBS 7301 / JCM 7358 / NBRC 10748 / NRRL Y-17804)</name>
    <dbReference type="NCBI Taxonomy" id="698492"/>
    <lineage>
        <taxon>Eukaryota</taxon>
        <taxon>Fungi</taxon>
        <taxon>Dikarya</taxon>
        <taxon>Ascomycota</taxon>
        <taxon>Taphrinomycotina</taxon>
        <taxon>Taphrinomycotina incertae sedis</taxon>
        <taxon>Saitoella</taxon>
    </lineage>
</organism>
<comment type="pathway">
    <text evidence="1">Purine metabolism; IMP biosynthesis via de novo pathway; N(2)-formyl-N(1)-(5-phospho-D-ribosyl)glycinamide from N(1)-(5-phospho-D-ribosyl)glycinamide (10-formyl THF route): step 1/1.</text>
</comment>
<dbReference type="EC" id="2.1.2.2" evidence="2"/>
<evidence type="ECO:0000256" key="3">
    <source>
        <dbReference type="ARBA" id="ARBA00022076"/>
    </source>
</evidence>
<feature type="domain" description="Formyl transferase N-terminal" evidence="10">
    <location>
        <begin position="6"/>
        <end position="195"/>
    </location>
</feature>
<dbReference type="GO" id="GO:0004644">
    <property type="term" value="F:phosphoribosylglycinamide formyltransferase activity"/>
    <property type="evidence" value="ECO:0007669"/>
    <property type="project" value="UniProtKB-EC"/>
</dbReference>
<evidence type="ECO:0000259" key="10">
    <source>
        <dbReference type="Pfam" id="PF00551"/>
    </source>
</evidence>
<reference evidence="11 12" key="2">
    <citation type="journal article" date="2014" name="J. Gen. Appl. Microbiol.">
        <title>The early diverging ascomycetous budding yeast Saitoella complicata has three histone deacetylases belonging to the Clr6, Hos2, and Rpd3 lineages.</title>
        <authorList>
            <person name="Nishida H."/>
            <person name="Matsumoto T."/>
            <person name="Kondo S."/>
            <person name="Hamamoto M."/>
            <person name="Yoshikawa H."/>
        </authorList>
    </citation>
    <scope>NUCLEOTIDE SEQUENCE [LARGE SCALE GENOMIC DNA]</scope>
    <source>
        <strain evidence="11 12">NRRL Y-17804</strain>
    </source>
</reference>
<dbReference type="GO" id="GO:0005737">
    <property type="term" value="C:cytoplasm"/>
    <property type="evidence" value="ECO:0007669"/>
    <property type="project" value="TreeGrafter"/>
</dbReference>
<dbReference type="AlphaFoldDB" id="A0A0E9NLT3"/>
<dbReference type="HAMAP" id="MF_01930">
    <property type="entry name" value="PurN"/>
    <property type="match status" value="1"/>
</dbReference>
<reference evidence="11 12" key="1">
    <citation type="journal article" date="2011" name="J. Gen. Appl. Microbiol.">
        <title>Draft genome sequencing of the enigmatic yeast Saitoella complicata.</title>
        <authorList>
            <person name="Nishida H."/>
            <person name="Hamamoto M."/>
            <person name="Sugiyama J."/>
        </authorList>
    </citation>
    <scope>NUCLEOTIDE SEQUENCE [LARGE SCALE GENOMIC DNA]</scope>
    <source>
        <strain evidence="11 12">NRRL Y-17804</strain>
    </source>
</reference>
<protein>
    <recommendedName>
        <fullName evidence="3">Phosphoribosylglycinamide formyltransferase</fullName>
        <ecNumber evidence="2">2.1.2.2</ecNumber>
    </recommendedName>
    <alternativeName>
        <fullName evidence="8">5'-phosphoribosylglycinamide transformylase</fullName>
    </alternativeName>
    <alternativeName>
        <fullName evidence="7">GAR transformylase</fullName>
    </alternativeName>
</protein>
<dbReference type="InterPro" id="IPR036477">
    <property type="entry name" value="Formyl_transf_N_sf"/>
</dbReference>
<evidence type="ECO:0000313" key="12">
    <source>
        <dbReference type="Proteomes" id="UP000033140"/>
    </source>
</evidence>
<dbReference type="PROSITE" id="PS00373">
    <property type="entry name" value="GART"/>
    <property type="match status" value="1"/>
</dbReference>
<dbReference type="RefSeq" id="XP_019022855.1">
    <property type="nucleotide sequence ID" value="XM_019169691.1"/>
</dbReference>
<keyword evidence="12" id="KW-1185">Reference proteome</keyword>
<reference evidence="11 12" key="3">
    <citation type="journal article" date="2015" name="Genome Announc.">
        <title>Draft Genome Sequence of the Archiascomycetous Yeast Saitoella complicata.</title>
        <authorList>
            <person name="Yamauchi K."/>
            <person name="Kondo S."/>
            <person name="Hamamoto M."/>
            <person name="Takahashi Y."/>
            <person name="Ogura Y."/>
            <person name="Hayashi T."/>
            <person name="Nishida H."/>
        </authorList>
    </citation>
    <scope>NUCLEOTIDE SEQUENCE [LARGE SCALE GENOMIC DNA]</scope>
    <source>
        <strain evidence="11 12">NRRL Y-17804</strain>
    </source>
</reference>
<dbReference type="OrthoDB" id="5575075at2759"/>
<gene>
    <name evidence="11" type="ORF">G7K_4764-t1</name>
</gene>
<evidence type="ECO:0000256" key="9">
    <source>
        <dbReference type="ARBA" id="ARBA00047664"/>
    </source>
</evidence>
<dbReference type="EMBL" id="BACD03000035">
    <property type="protein sequence ID" value="GAO50641.1"/>
    <property type="molecule type" value="Genomic_DNA"/>
</dbReference>
<dbReference type="InterPro" id="IPR004607">
    <property type="entry name" value="GART"/>
</dbReference>
<comment type="caution">
    <text evidence="11">The sequence shown here is derived from an EMBL/GenBank/DDBJ whole genome shotgun (WGS) entry which is preliminary data.</text>
</comment>
<dbReference type="InterPro" id="IPR001555">
    <property type="entry name" value="GART_AS"/>
</dbReference>
<accession>A0A0E9NLT3</accession>
<dbReference type="Gene3D" id="3.40.50.170">
    <property type="entry name" value="Formyl transferase, N-terminal domain"/>
    <property type="match status" value="1"/>
</dbReference>
<evidence type="ECO:0000256" key="2">
    <source>
        <dbReference type="ARBA" id="ARBA00012254"/>
    </source>
</evidence>
<dbReference type="NCBIfam" id="TIGR00639">
    <property type="entry name" value="PurN"/>
    <property type="match status" value="1"/>
</dbReference>
<evidence type="ECO:0000313" key="11">
    <source>
        <dbReference type="EMBL" id="GAO50641.1"/>
    </source>
</evidence>
<dbReference type="OMA" id="HYVDEGM"/>
<evidence type="ECO:0000256" key="5">
    <source>
        <dbReference type="ARBA" id="ARBA00022755"/>
    </source>
</evidence>
<dbReference type="InterPro" id="IPR002376">
    <property type="entry name" value="Formyl_transf_N"/>
</dbReference>
<dbReference type="PANTHER" id="PTHR43369">
    <property type="entry name" value="PHOSPHORIBOSYLGLYCINAMIDE FORMYLTRANSFERASE"/>
    <property type="match status" value="1"/>
</dbReference>
<dbReference type="Proteomes" id="UP000033140">
    <property type="component" value="Unassembled WGS sequence"/>
</dbReference>